<feature type="transmembrane region" description="Helical" evidence="1">
    <location>
        <begin position="232"/>
        <end position="252"/>
    </location>
</feature>
<feature type="transmembrane region" description="Helical" evidence="1">
    <location>
        <begin position="86"/>
        <end position="106"/>
    </location>
</feature>
<evidence type="ECO:0000313" key="3">
    <source>
        <dbReference type="EMBL" id="RBP43745.1"/>
    </source>
</evidence>
<dbReference type="SUPFAM" id="SSF103481">
    <property type="entry name" value="Multidrug resistance efflux transporter EmrE"/>
    <property type="match status" value="1"/>
</dbReference>
<dbReference type="Proteomes" id="UP000253426">
    <property type="component" value="Unassembled WGS sequence"/>
</dbReference>
<comment type="caution">
    <text evidence="3">The sequence shown here is derived from an EMBL/GenBank/DDBJ whole genome shotgun (WGS) entry which is preliminary data.</text>
</comment>
<dbReference type="GO" id="GO:0016020">
    <property type="term" value="C:membrane"/>
    <property type="evidence" value="ECO:0007669"/>
    <property type="project" value="InterPro"/>
</dbReference>
<evidence type="ECO:0000259" key="2">
    <source>
        <dbReference type="Pfam" id="PF00892"/>
    </source>
</evidence>
<evidence type="ECO:0000313" key="4">
    <source>
        <dbReference type="Proteomes" id="UP000253426"/>
    </source>
</evidence>
<feature type="transmembrane region" description="Helical" evidence="1">
    <location>
        <begin position="264"/>
        <end position="283"/>
    </location>
</feature>
<sequence length="327" mass="35554">MGWLHEPEGELITMSGTSSPPLATPPHTARDWVQLHLVVLAWGFTAVLGKLLTLPPVEVVVWRTALATLGLVVVTRYMGATLRIPSVVVVKLLGIGLLIGTHWMLFFLSVRLSNVSVCMAAMPTTMLWCTLLEPLFEKGRRISKLELGMGALMVAAVWLIFRVEFTHWAGFAAGLAAAFAGAVFAVMNKVLVSRQHYAVVSCYEMAGAFVASSIALPFFADGGTWFHWPTGQDLICLLVLSQVCTVGAYAAYMDVLRRMSVFNINVTYNLEPVYGIVLAALVFGDTEQMSSGFYLGAGIILAAVIALPILQRARRRRRAGFGEMAGM</sequence>
<feature type="domain" description="EamA" evidence="2">
    <location>
        <begin position="37"/>
        <end position="161"/>
    </location>
</feature>
<organism evidence="3 4">
    <name type="scientific">Roseimicrobium gellanilyticum</name>
    <dbReference type="NCBI Taxonomy" id="748857"/>
    <lineage>
        <taxon>Bacteria</taxon>
        <taxon>Pseudomonadati</taxon>
        <taxon>Verrucomicrobiota</taxon>
        <taxon>Verrucomicrobiia</taxon>
        <taxon>Verrucomicrobiales</taxon>
        <taxon>Verrucomicrobiaceae</taxon>
        <taxon>Roseimicrobium</taxon>
    </lineage>
</organism>
<dbReference type="PANTHER" id="PTHR22911:SF79">
    <property type="entry name" value="MOBA-LIKE NTP TRANSFERASE DOMAIN-CONTAINING PROTEIN"/>
    <property type="match status" value="1"/>
</dbReference>
<feature type="transmembrane region" description="Helical" evidence="1">
    <location>
        <begin position="35"/>
        <end position="54"/>
    </location>
</feature>
<keyword evidence="1" id="KW-0812">Transmembrane</keyword>
<dbReference type="InterPro" id="IPR037185">
    <property type="entry name" value="EmrE-like"/>
</dbReference>
<feature type="transmembrane region" description="Helical" evidence="1">
    <location>
        <begin position="289"/>
        <end position="310"/>
    </location>
</feature>
<dbReference type="EMBL" id="QNRR01000005">
    <property type="protein sequence ID" value="RBP43745.1"/>
    <property type="molecule type" value="Genomic_DNA"/>
</dbReference>
<dbReference type="OrthoDB" id="9150437at2"/>
<reference evidence="3 4" key="1">
    <citation type="submission" date="2018-06" db="EMBL/GenBank/DDBJ databases">
        <title>Genomic Encyclopedia of Type Strains, Phase IV (KMG-IV): sequencing the most valuable type-strain genomes for metagenomic binning, comparative biology and taxonomic classification.</title>
        <authorList>
            <person name="Goeker M."/>
        </authorList>
    </citation>
    <scope>NUCLEOTIDE SEQUENCE [LARGE SCALE GENOMIC DNA]</scope>
    <source>
        <strain evidence="3 4">DSM 25532</strain>
    </source>
</reference>
<feature type="domain" description="EamA" evidence="2">
    <location>
        <begin position="170"/>
        <end position="305"/>
    </location>
</feature>
<gene>
    <name evidence="3" type="ORF">DES53_105144</name>
</gene>
<protein>
    <submittedName>
        <fullName evidence="3">Drug/metabolite transporter (DMT)-like permease</fullName>
    </submittedName>
</protein>
<feature type="transmembrane region" description="Helical" evidence="1">
    <location>
        <begin position="167"/>
        <end position="186"/>
    </location>
</feature>
<feature type="transmembrane region" description="Helical" evidence="1">
    <location>
        <begin position="144"/>
        <end position="161"/>
    </location>
</feature>
<dbReference type="InterPro" id="IPR000620">
    <property type="entry name" value="EamA_dom"/>
</dbReference>
<dbReference type="AlphaFoldDB" id="A0A366HP36"/>
<proteinExistence type="predicted"/>
<keyword evidence="1" id="KW-0472">Membrane</keyword>
<evidence type="ECO:0000256" key="1">
    <source>
        <dbReference type="SAM" id="Phobius"/>
    </source>
</evidence>
<feature type="transmembrane region" description="Helical" evidence="1">
    <location>
        <begin position="198"/>
        <end position="220"/>
    </location>
</feature>
<feature type="transmembrane region" description="Helical" evidence="1">
    <location>
        <begin position="60"/>
        <end position="79"/>
    </location>
</feature>
<dbReference type="PANTHER" id="PTHR22911">
    <property type="entry name" value="ACYL-MALONYL CONDENSING ENZYME-RELATED"/>
    <property type="match status" value="1"/>
</dbReference>
<accession>A0A366HP36</accession>
<dbReference type="Pfam" id="PF00892">
    <property type="entry name" value="EamA"/>
    <property type="match status" value="2"/>
</dbReference>
<keyword evidence="1" id="KW-1133">Transmembrane helix</keyword>
<keyword evidence="4" id="KW-1185">Reference proteome</keyword>
<name>A0A366HP36_9BACT</name>